<feature type="transmembrane region" description="Helical" evidence="2">
    <location>
        <begin position="64"/>
        <end position="86"/>
    </location>
</feature>
<keyword evidence="4" id="KW-1185">Reference proteome</keyword>
<dbReference type="Pfam" id="PF11374">
    <property type="entry name" value="DUF3176"/>
    <property type="match status" value="1"/>
</dbReference>
<proteinExistence type="predicted"/>
<dbReference type="PANTHER" id="PTHR35394">
    <property type="entry name" value="DUF3176 DOMAIN-CONTAINING PROTEIN"/>
    <property type="match status" value="1"/>
</dbReference>
<feature type="transmembrane region" description="Helical" evidence="2">
    <location>
        <begin position="176"/>
        <end position="194"/>
    </location>
</feature>
<evidence type="ECO:0000256" key="2">
    <source>
        <dbReference type="SAM" id="Phobius"/>
    </source>
</evidence>
<dbReference type="InterPro" id="IPR021514">
    <property type="entry name" value="DUF3176"/>
</dbReference>
<sequence length="629" mass="69599">MSMPLPEMYSNTEKSQSSAVVEGPESPTDSKSPTLSPDVQPCPSTDESGHTIEPPSFKTRFTDAWWSLELVSMFFAVVTFTVWLVLLSQSNTYEVLAEESVLKGPFTYLPSMAGLLMSILRITMLYPVSAAMGQLKWHYFRRPGSRPVTDLKAFDDASRGVFGSFKMLTSKNGSHSLSIGCFLIIGALFLESMAQNAIRPDNQERWYNVTSTIPGDTTYDGKALLPYTIHYNGYMKGDMQGSVDKLTASAPMQAAIYTAWSFYENIQFNSPEMNTLPITCSEDACRWTNVITLAANFTCQSAPTATDSEGFIYSMQANIANRLDVVGLNETEAHGGFLFLNSSSKIPSASSFAALIDNPGVIMHTAALARARKDGKRYYEAVECILYWQVKLISDTTFNTTTDILDHPPFVEATELETVKMDDKEGNITIAAPCIDTDGETECEYSITSLANIGLQNFLVRNIAGVAYGKDGHSVVAPDTLIMGLLASSIFAVVPPGDDTPPLQKTLESYMNNVAIAIGDEMRTFSGTTISGKVHVIEPYYDIYWRFALYPGLLLLLSMCFVFVTMWRTWKLPVWKTSPLPMLYHGFDRPVGGDQYDVTNLAWMTQVSKKTQVRLEDREDGVGLKLRVA</sequence>
<feature type="compositionally biased region" description="Polar residues" evidence="1">
    <location>
        <begin position="27"/>
        <end position="46"/>
    </location>
</feature>
<evidence type="ECO:0000256" key="1">
    <source>
        <dbReference type="SAM" id="MobiDB-lite"/>
    </source>
</evidence>
<keyword evidence="2" id="KW-1133">Transmembrane helix</keyword>
<dbReference type="AlphaFoldDB" id="A0A8H6N847"/>
<organism evidence="3 4">
    <name type="scientific">Colletotrichum plurivorum</name>
    <dbReference type="NCBI Taxonomy" id="2175906"/>
    <lineage>
        <taxon>Eukaryota</taxon>
        <taxon>Fungi</taxon>
        <taxon>Dikarya</taxon>
        <taxon>Ascomycota</taxon>
        <taxon>Pezizomycotina</taxon>
        <taxon>Sordariomycetes</taxon>
        <taxon>Hypocreomycetidae</taxon>
        <taxon>Glomerellales</taxon>
        <taxon>Glomerellaceae</taxon>
        <taxon>Colletotrichum</taxon>
        <taxon>Colletotrichum orchidearum species complex</taxon>
    </lineage>
</organism>
<dbReference type="EMBL" id="WIGO01000224">
    <property type="protein sequence ID" value="KAF6822946.1"/>
    <property type="molecule type" value="Genomic_DNA"/>
</dbReference>
<accession>A0A8H6N847</accession>
<gene>
    <name evidence="3" type="ORF">CPLU01_11699</name>
</gene>
<feature type="compositionally biased region" description="Polar residues" evidence="1">
    <location>
        <begin position="9"/>
        <end position="19"/>
    </location>
</feature>
<comment type="caution">
    <text evidence="3">The sequence shown here is derived from an EMBL/GenBank/DDBJ whole genome shotgun (WGS) entry which is preliminary data.</text>
</comment>
<evidence type="ECO:0000313" key="4">
    <source>
        <dbReference type="Proteomes" id="UP000654918"/>
    </source>
</evidence>
<protein>
    <submittedName>
        <fullName evidence="3">Uncharacterized protein</fullName>
    </submittedName>
</protein>
<keyword evidence="2" id="KW-0472">Membrane</keyword>
<dbReference type="PANTHER" id="PTHR35394:SF5">
    <property type="entry name" value="DUF3176 DOMAIN-CONTAINING PROTEIN"/>
    <property type="match status" value="1"/>
</dbReference>
<feature type="transmembrane region" description="Helical" evidence="2">
    <location>
        <begin position="543"/>
        <end position="567"/>
    </location>
</feature>
<feature type="region of interest" description="Disordered" evidence="1">
    <location>
        <begin position="1"/>
        <end position="54"/>
    </location>
</feature>
<evidence type="ECO:0000313" key="3">
    <source>
        <dbReference type="EMBL" id="KAF6822946.1"/>
    </source>
</evidence>
<dbReference type="Proteomes" id="UP000654918">
    <property type="component" value="Unassembled WGS sequence"/>
</dbReference>
<feature type="transmembrane region" description="Helical" evidence="2">
    <location>
        <begin position="106"/>
        <end position="128"/>
    </location>
</feature>
<reference evidence="3" key="1">
    <citation type="journal article" date="2020" name="Phytopathology">
        <title>Genome Sequence Resources of Colletotrichum truncatum, C. plurivorum, C. musicola, and C. sojae: Four Species Pathogenic to Soybean (Glycine max).</title>
        <authorList>
            <person name="Rogerio F."/>
            <person name="Boufleur T.R."/>
            <person name="Ciampi-Guillardi M."/>
            <person name="Sukno S.A."/>
            <person name="Thon M.R."/>
            <person name="Massola Junior N.S."/>
            <person name="Baroncelli R."/>
        </authorList>
    </citation>
    <scope>NUCLEOTIDE SEQUENCE</scope>
    <source>
        <strain evidence="3">LFN00145</strain>
    </source>
</reference>
<name>A0A8H6N847_9PEZI</name>
<keyword evidence="2" id="KW-0812">Transmembrane</keyword>